<reference evidence="1 2" key="1">
    <citation type="submission" date="2023-01" db="EMBL/GenBank/DDBJ databases">
        <title>Analysis of 21 Apiospora genomes using comparative genomics revels a genus with tremendous synthesis potential of carbohydrate active enzymes and secondary metabolites.</title>
        <authorList>
            <person name="Sorensen T."/>
        </authorList>
    </citation>
    <scope>NUCLEOTIDE SEQUENCE [LARGE SCALE GENOMIC DNA]</scope>
    <source>
        <strain evidence="1 2">CBS 117206</strain>
    </source>
</reference>
<gene>
    <name evidence="1" type="ORF">PG999_010368</name>
</gene>
<comment type="caution">
    <text evidence="1">The sequence shown here is derived from an EMBL/GenBank/DDBJ whole genome shotgun (WGS) entry which is preliminary data.</text>
</comment>
<dbReference type="EMBL" id="JAQQWP010000009">
    <property type="protein sequence ID" value="KAK8099994.1"/>
    <property type="molecule type" value="Genomic_DNA"/>
</dbReference>
<evidence type="ECO:0000313" key="1">
    <source>
        <dbReference type="EMBL" id="KAK8099994.1"/>
    </source>
</evidence>
<evidence type="ECO:0000313" key="2">
    <source>
        <dbReference type="Proteomes" id="UP001392437"/>
    </source>
</evidence>
<sequence length="251" mass="27954">MYQPLLGFDGVDTGEDKVARLPVSTDPMIDLTALLSDLSQYDNRISKLSGKDLPDYPIGDALSLSRRFHGLISDNGCSVSPPTDSTHRYNMPTMLLMLSCFSKATHTYISIFNYLGNELARLQDTQLAHQTIEPGHIPLLGYMSTSDEYLGLRLGQVQPKGVHNQWDLAIRAKEAVSVILSSRAGVEKELDMPNEWRIVSTGPLRGPETIESGGFGLQNWCCSSPIMKEQARELRIKVDKVRHLIDQLLKL</sequence>
<dbReference type="Proteomes" id="UP001392437">
    <property type="component" value="Unassembled WGS sequence"/>
</dbReference>
<accession>A0AAW0QKW5</accession>
<dbReference type="AlphaFoldDB" id="A0AAW0QKW5"/>
<organism evidence="1 2">
    <name type="scientific">Apiospora kogelbergensis</name>
    <dbReference type="NCBI Taxonomy" id="1337665"/>
    <lineage>
        <taxon>Eukaryota</taxon>
        <taxon>Fungi</taxon>
        <taxon>Dikarya</taxon>
        <taxon>Ascomycota</taxon>
        <taxon>Pezizomycotina</taxon>
        <taxon>Sordariomycetes</taxon>
        <taxon>Xylariomycetidae</taxon>
        <taxon>Amphisphaeriales</taxon>
        <taxon>Apiosporaceae</taxon>
        <taxon>Apiospora</taxon>
    </lineage>
</organism>
<protein>
    <submittedName>
        <fullName evidence="1">Uncharacterized protein</fullName>
    </submittedName>
</protein>
<proteinExistence type="predicted"/>
<name>A0AAW0QKW5_9PEZI</name>
<keyword evidence="2" id="KW-1185">Reference proteome</keyword>